<dbReference type="NCBIfam" id="TIGR04123">
    <property type="entry name" value="P_estr_lig_assc"/>
    <property type="match status" value="1"/>
</dbReference>
<protein>
    <recommendedName>
        <fullName evidence="3">Ligase-associated DNA damage response endonuclease PdeM</fullName>
    </recommendedName>
</protein>
<accession>A0ABX1V8S7</accession>
<dbReference type="PANTHER" id="PTHR39323:SF1">
    <property type="entry name" value="BLR1149 PROTEIN"/>
    <property type="match status" value="1"/>
</dbReference>
<dbReference type="InterPro" id="IPR026336">
    <property type="entry name" value="PdeM-like"/>
</dbReference>
<sequence>MTGDFPLTFGGADLVLLPERAAYRPNPNAGSGGTLYVADTHWGKTAAFRAGGIAVPAGTTAADLSRLTAALRRVGATRLVVLGDLLHARQGRNEPAFNEAIRTWRAGVADVRIELVEGNHDRSAGGPDPRWAIDVYDEPTPDPPLVLRHVPHADPRGAVLAGHVHPAIRLDGPGGERLKLPCFHIAGDVLTLPAFTTFADGLSIRPTVGDRLCVIADGAVIEVDTSL</sequence>
<evidence type="ECO:0000313" key="2">
    <source>
        <dbReference type="Proteomes" id="UP000609651"/>
    </source>
</evidence>
<organism evidence="1 2">
    <name type="scientific">Alienimonas chondri</name>
    <dbReference type="NCBI Taxonomy" id="2681879"/>
    <lineage>
        <taxon>Bacteria</taxon>
        <taxon>Pseudomonadati</taxon>
        <taxon>Planctomycetota</taxon>
        <taxon>Planctomycetia</taxon>
        <taxon>Planctomycetales</taxon>
        <taxon>Planctomycetaceae</taxon>
        <taxon>Alienimonas</taxon>
    </lineage>
</organism>
<keyword evidence="2" id="KW-1185">Reference proteome</keyword>
<dbReference type="EMBL" id="WTPX01000006">
    <property type="protein sequence ID" value="NNJ24307.1"/>
    <property type="molecule type" value="Genomic_DNA"/>
</dbReference>
<reference evidence="1 2" key="1">
    <citation type="journal article" date="2020" name="Syst. Appl. Microbiol.">
        <title>Alienimonas chondri sp. nov., a novel planctomycete isolated from the biofilm of the red alga Chondrus crispus.</title>
        <authorList>
            <person name="Vitorino I."/>
            <person name="Albuquerque L."/>
            <person name="Wiegand S."/>
            <person name="Kallscheuer N."/>
            <person name="da Costa M.S."/>
            <person name="Lobo-da-Cunha A."/>
            <person name="Jogler C."/>
            <person name="Lage O.M."/>
        </authorList>
    </citation>
    <scope>NUCLEOTIDE SEQUENCE [LARGE SCALE GENOMIC DNA]</scope>
    <source>
        <strain evidence="1 2">LzC2</strain>
    </source>
</reference>
<dbReference type="PANTHER" id="PTHR39323">
    <property type="entry name" value="BLR1149 PROTEIN"/>
    <property type="match status" value="1"/>
</dbReference>
<dbReference type="SUPFAM" id="SSF56300">
    <property type="entry name" value="Metallo-dependent phosphatases"/>
    <property type="match status" value="1"/>
</dbReference>
<evidence type="ECO:0008006" key="3">
    <source>
        <dbReference type="Google" id="ProtNLM"/>
    </source>
</evidence>
<dbReference type="InterPro" id="IPR029052">
    <property type="entry name" value="Metallo-depent_PP-like"/>
</dbReference>
<evidence type="ECO:0000313" key="1">
    <source>
        <dbReference type="EMBL" id="NNJ24307.1"/>
    </source>
</evidence>
<name>A0ABX1V8S7_9PLAN</name>
<comment type="caution">
    <text evidence="1">The sequence shown here is derived from an EMBL/GenBank/DDBJ whole genome shotgun (WGS) entry which is preliminary data.</text>
</comment>
<dbReference type="Proteomes" id="UP000609651">
    <property type="component" value="Unassembled WGS sequence"/>
</dbReference>
<proteinExistence type="predicted"/>
<gene>
    <name evidence="1" type="ORF">LzC2_03630</name>
</gene>
<dbReference type="RefSeq" id="WP_246254649.1">
    <property type="nucleotide sequence ID" value="NZ_WTPX01000006.1"/>
</dbReference>